<dbReference type="Proteomes" id="UP000245678">
    <property type="component" value="Unassembled WGS sequence"/>
</dbReference>
<organism evidence="1 2">
    <name type="scientific">Mucilaginibacter oryzae</name>
    <dbReference type="NCBI Taxonomy" id="468058"/>
    <lineage>
        <taxon>Bacteria</taxon>
        <taxon>Pseudomonadati</taxon>
        <taxon>Bacteroidota</taxon>
        <taxon>Sphingobacteriia</taxon>
        <taxon>Sphingobacteriales</taxon>
        <taxon>Sphingobacteriaceae</taxon>
        <taxon>Mucilaginibacter</taxon>
    </lineage>
</organism>
<proteinExistence type="predicted"/>
<reference evidence="1 2" key="1">
    <citation type="submission" date="2018-05" db="EMBL/GenBank/DDBJ databases">
        <title>Genomic Encyclopedia of Archaeal and Bacterial Type Strains, Phase II (KMG-II): from individual species to whole genera.</title>
        <authorList>
            <person name="Goeker M."/>
        </authorList>
    </citation>
    <scope>NUCLEOTIDE SEQUENCE [LARGE SCALE GENOMIC DNA]</scope>
    <source>
        <strain evidence="1 2">DSM 19975</strain>
    </source>
</reference>
<sequence>MSTERLAAQLETRIFYFYLVDQTPDRIRITMYSTPYTLRKQGEKWRNASANVMQMSQELIDSVVATVLSKTSV</sequence>
<protein>
    <submittedName>
        <fullName evidence="1">Uncharacterized protein</fullName>
    </submittedName>
</protein>
<evidence type="ECO:0000313" key="2">
    <source>
        <dbReference type="Proteomes" id="UP000245678"/>
    </source>
</evidence>
<gene>
    <name evidence="1" type="ORF">LX99_00355</name>
</gene>
<accession>A0A316HNV4</accession>
<keyword evidence="2" id="KW-1185">Reference proteome</keyword>
<dbReference type="RefSeq" id="WP_109605865.1">
    <property type="nucleotide sequence ID" value="NZ_QGHA01000001.1"/>
</dbReference>
<name>A0A316HNV4_9SPHI</name>
<evidence type="ECO:0000313" key="1">
    <source>
        <dbReference type="EMBL" id="PWK79895.1"/>
    </source>
</evidence>
<dbReference type="AlphaFoldDB" id="A0A316HNV4"/>
<dbReference type="EMBL" id="QGHA01000001">
    <property type="protein sequence ID" value="PWK79895.1"/>
    <property type="molecule type" value="Genomic_DNA"/>
</dbReference>
<comment type="caution">
    <text evidence="1">The sequence shown here is derived from an EMBL/GenBank/DDBJ whole genome shotgun (WGS) entry which is preliminary data.</text>
</comment>